<gene>
    <name evidence="3" type="ORF">7-7-1_00017</name>
</gene>
<dbReference type="InterPro" id="IPR043502">
    <property type="entry name" value="DNA/RNA_pol_sf"/>
</dbReference>
<protein>
    <submittedName>
        <fullName evidence="3">Putative DNA polymerase</fullName>
    </submittedName>
</protein>
<dbReference type="RefSeq" id="YP_007006473.1">
    <property type="nucleotide sequence ID" value="NC_019519.1"/>
</dbReference>
<evidence type="ECO:0000256" key="2">
    <source>
        <dbReference type="ARBA" id="ARBA00022801"/>
    </source>
</evidence>
<evidence type="ECO:0000313" key="3">
    <source>
        <dbReference type="EMBL" id="AFH19715.1"/>
    </source>
</evidence>
<dbReference type="SUPFAM" id="SSF53098">
    <property type="entry name" value="Ribonuclease H-like"/>
    <property type="match status" value="1"/>
</dbReference>
<evidence type="ECO:0000313" key="4">
    <source>
        <dbReference type="Proteomes" id="UP000003754"/>
    </source>
</evidence>
<sequence>MTKLTPRPNDFIYDVETYRYMFSCVIKHSATGNRWIFEVSWRRNDAVAFINFIWWLKHRGARMVGFNNEAFDYPVIHYLLNLGPNFTSEHANWKGTDIIEKQKRDIRSTIYGRDVVVPQLDLLKIHHFDNKAKITGLKALEFAMRSYSIKDLPYPVDEPLTSKQIDELITYNCHDVNETEKFYIQSLDKIEFREKLSERMGKSFINYNDTKIGKDYFIQRLEKEMPGITGKWGNPNQTHRPNGIQLSDIILPYVRYQNPEFNRTLDYLRGVNIRDTRSPPELKELSINFRGFQFDIGAGGLHGSVTNKSVIASGDWEIHDVDVASFYPNLAIVNRFFPLHLTEKFCDVYAELYEDRSNYPKGTAENEMLKLSLNGVYGESNNEHGSFLDPQFTMSITINGQLLLLMLAENLLRHDMIQMIQANTDGVTVLVHKSAKAYFDAVCEWWQKQTMLKLEYAQYSAMHIRDVNSYMAVKTDGKVKRIGAYAYVTPMENAATREVQWHKDHSHLVVPKAAEAFLVHGKTIESFIWNHTDIFDFCVRVKAPRTSRLEFNDGEIIQNTSRVHMSTKGRELFKIMPPLAKKPGSDERKMAQFKGWKLHECNDIRSFDWNNLDRSFYYEEAHKLVDKLERVYTL</sequence>
<keyword evidence="1" id="KW-0540">Nuclease</keyword>
<dbReference type="KEGG" id="vg:14011970"/>
<keyword evidence="4" id="KW-1185">Reference proteome</keyword>
<dbReference type="GeneID" id="14011970"/>
<keyword evidence="2" id="KW-0378">Hydrolase</keyword>
<dbReference type="InterPro" id="IPR023211">
    <property type="entry name" value="DNA_pol_palm_dom_sf"/>
</dbReference>
<evidence type="ECO:0000256" key="1">
    <source>
        <dbReference type="ARBA" id="ARBA00022722"/>
    </source>
</evidence>
<name>J7F8X6_9CAUD</name>
<dbReference type="OrthoDB" id="3536at10239"/>
<dbReference type="EMBL" id="JQ312117">
    <property type="protein sequence ID" value="AFH19715.1"/>
    <property type="molecule type" value="Genomic_DNA"/>
</dbReference>
<dbReference type="GO" id="GO:0004518">
    <property type="term" value="F:nuclease activity"/>
    <property type="evidence" value="ECO:0007669"/>
    <property type="project" value="UniProtKB-KW"/>
</dbReference>
<accession>J7F8X6</accession>
<proteinExistence type="predicted"/>
<dbReference type="InterPro" id="IPR012337">
    <property type="entry name" value="RNaseH-like_sf"/>
</dbReference>
<organism evidence="3 4">
    <name type="scientific">Agrobacterium phage 7-7-1</name>
    <dbReference type="NCBI Taxonomy" id="1161931"/>
    <lineage>
        <taxon>Viruses</taxon>
        <taxon>Duplodnaviria</taxon>
        <taxon>Heunggongvirae</taxon>
        <taxon>Uroviricota</taxon>
        <taxon>Caudoviricetes</taxon>
        <taxon>Schmittlotzvirus</taxon>
        <taxon>Schmittlotzvirus sv771</taxon>
    </lineage>
</organism>
<dbReference type="GO" id="GO:0016787">
    <property type="term" value="F:hydrolase activity"/>
    <property type="evidence" value="ECO:0007669"/>
    <property type="project" value="UniProtKB-KW"/>
</dbReference>
<dbReference type="Proteomes" id="UP000003754">
    <property type="component" value="Segment"/>
</dbReference>
<dbReference type="Gene3D" id="3.90.1600.10">
    <property type="entry name" value="Palm domain of DNA polymerase"/>
    <property type="match status" value="1"/>
</dbReference>
<reference evidence="3 4" key="1">
    <citation type="submission" date="2011-12" db="EMBL/GenBank/DDBJ databases">
        <title>The genome sequence of the flagella-specific Agrobacterium bacteriophage 7-7-1.</title>
        <authorList>
            <person name="Schmitt R."/>
            <person name="Van den Bossche A."/>
            <person name="Lavigne R."/>
            <person name="Kropinski A.M."/>
        </authorList>
    </citation>
    <scope>NUCLEOTIDE SEQUENCE [LARGE SCALE GENOMIC DNA]</scope>
</reference>
<dbReference type="SUPFAM" id="SSF56672">
    <property type="entry name" value="DNA/RNA polymerases"/>
    <property type="match status" value="1"/>
</dbReference>